<protein>
    <recommendedName>
        <fullName evidence="3">DUF1349 domain-containing protein</fullName>
    </recommendedName>
</protein>
<reference evidence="1" key="1">
    <citation type="submission" date="2015-04" db="EMBL/GenBank/DDBJ databases">
        <title>Complete genome sequence of Microbacterium chocolatum SIT 101, a bacterium enantioselectively hydrolyzing mesomeric diesters.</title>
        <authorList>
            <person name="Li X."/>
            <person name="Xu Y."/>
        </authorList>
    </citation>
    <scope>NUCLEOTIDE SEQUENCE [LARGE SCALE GENOMIC DNA]</scope>
    <source>
        <strain evidence="1">SIT 101</strain>
    </source>
</reference>
<proteinExistence type="predicted"/>
<evidence type="ECO:0000313" key="1">
    <source>
        <dbReference type="EMBL" id="KOS09746.1"/>
    </source>
</evidence>
<dbReference type="PATRIC" id="fig|84292.3.peg.2904"/>
<dbReference type="Pfam" id="PF07081">
    <property type="entry name" value="DUF1349"/>
    <property type="match status" value="1"/>
</dbReference>
<dbReference type="InterPro" id="IPR013320">
    <property type="entry name" value="ConA-like_dom_sf"/>
</dbReference>
<accession>A0A0M8MCT2</accession>
<dbReference type="Proteomes" id="UP000037737">
    <property type="component" value="Unassembled WGS sequence"/>
</dbReference>
<gene>
    <name evidence="1" type="ORF">XI38_14255</name>
</gene>
<dbReference type="InterPro" id="IPR009784">
    <property type="entry name" value="DUF1349"/>
</dbReference>
<dbReference type="PANTHER" id="PTHR35332">
    <property type="entry name" value="REGULATION OF ENOLASE PROTEIN 1"/>
    <property type="match status" value="1"/>
</dbReference>
<dbReference type="Gene3D" id="2.60.120.200">
    <property type="match status" value="1"/>
</dbReference>
<keyword evidence="2" id="KW-1185">Reference proteome</keyword>
<dbReference type="PANTHER" id="PTHR35332:SF2">
    <property type="entry name" value="REGULATION OF ENOLASE PROTEIN 1"/>
    <property type="match status" value="1"/>
</dbReference>
<dbReference type="SUPFAM" id="SSF49899">
    <property type="entry name" value="Concanavalin A-like lectins/glucanases"/>
    <property type="match status" value="1"/>
</dbReference>
<name>A0A0M8MCT2_9MICO</name>
<evidence type="ECO:0000313" key="2">
    <source>
        <dbReference type="Proteomes" id="UP000037737"/>
    </source>
</evidence>
<dbReference type="KEGG" id="mcw:A8L33_01420"/>
<evidence type="ECO:0008006" key="3">
    <source>
        <dbReference type="Google" id="ProtNLM"/>
    </source>
</evidence>
<organism evidence="1 2">
    <name type="scientific">Microbacterium aurantiacum</name>
    <dbReference type="NCBI Taxonomy" id="162393"/>
    <lineage>
        <taxon>Bacteria</taxon>
        <taxon>Bacillati</taxon>
        <taxon>Actinomycetota</taxon>
        <taxon>Actinomycetes</taxon>
        <taxon>Micrococcales</taxon>
        <taxon>Microbacteriaceae</taxon>
        <taxon>Microbacterium</taxon>
    </lineage>
</organism>
<comment type="caution">
    <text evidence="1">The sequence shown here is derived from an EMBL/GenBank/DDBJ whole genome shotgun (WGS) entry which is preliminary data.</text>
</comment>
<dbReference type="OrthoDB" id="9814707at2"/>
<dbReference type="AlphaFoldDB" id="A0A0M8MCT2"/>
<dbReference type="EMBL" id="LAVO01000020">
    <property type="protein sequence ID" value="KOS09746.1"/>
    <property type="molecule type" value="Genomic_DNA"/>
</dbReference>
<sequence>MSRSWSDGTWTHEPAAVEEVGGDLVVTAVEGSDAWRHTSYGFVHDTEHALLAPFAIDTAVEVEFTAAFSGEFDQAGIFVRAGDEHWIKAGVEFADGVPGVGAVVTDIRSDWSIAPVPDWTDRRITVRVSWSGDALTVRAAPTGEPLRLVRVLPFLPADPGAVGAGPMVCGPTRAGLRVPFHAWRVTDADASLH</sequence>